<feature type="transmembrane region" description="Helical" evidence="1">
    <location>
        <begin position="12"/>
        <end position="34"/>
    </location>
</feature>
<dbReference type="AlphaFoldDB" id="A0AAV3XSU1"/>
<reference evidence="2 3" key="1">
    <citation type="journal article" date="2021" name="Elife">
        <title>Chloroplast acquisition without the gene transfer in kleptoplastic sea slugs, Plakobranchus ocellatus.</title>
        <authorList>
            <person name="Maeda T."/>
            <person name="Takahashi S."/>
            <person name="Yoshida T."/>
            <person name="Shimamura S."/>
            <person name="Takaki Y."/>
            <person name="Nagai Y."/>
            <person name="Toyoda A."/>
            <person name="Suzuki Y."/>
            <person name="Arimoto A."/>
            <person name="Ishii H."/>
            <person name="Satoh N."/>
            <person name="Nishiyama T."/>
            <person name="Hasebe M."/>
            <person name="Maruyama T."/>
            <person name="Minagawa J."/>
            <person name="Obokata J."/>
            <person name="Shigenobu S."/>
        </authorList>
    </citation>
    <scope>NUCLEOTIDE SEQUENCE [LARGE SCALE GENOMIC DNA]</scope>
</reference>
<keyword evidence="1" id="KW-0812">Transmembrane</keyword>
<sequence>MRSEVTDNERRVTLQAAVHVFNFAGAIMFGNTLISLVQKHTKQVATFIWSKHRNFPGVTSVATLNKGKKSLCHYITKHKSTNRCCTSHEASLVTATSVLQVSHDISRRLQCGPTLTATSVLQVSHDISRRLQCGPTHCDISPSS</sequence>
<gene>
    <name evidence="2" type="ORF">PoB_000044000</name>
</gene>
<dbReference type="EMBL" id="BLXT01000055">
    <property type="protein sequence ID" value="GFN73934.1"/>
    <property type="molecule type" value="Genomic_DNA"/>
</dbReference>
<organism evidence="2 3">
    <name type="scientific">Plakobranchus ocellatus</name>
    <dbReference type="NCBI Taxonomy" id="259542"/>
    <lineage>
        <taxon>Eukaryota</taxon>
        <taxon>Metazoa</taxon>
        <taxon>Spiralia</taxon>
        <taxon>Lophotrochozoa</taxon>
        <taxon>Mollusca</taxon>
        <taxon>Gastropoda</taxon>
        <taxon>Heterobranchia</taxon>
        <taxon>Euthyneura</taxon>
        <taxon>Panpulmonata</taxon>
        <taxon>Sacoglossa</taxon>
        <taxon>Placobranchoidea</taxon>
        <taxon>Plakobranchidae</taxon>
        <taxon>Plakobranchus</taxon>
    </lineage>
</organism>
<keyword evidence="1" id="KW-0472">Membrane</keyword>
<name>A0AAV3XSU1_9GAST</name>
<evidence type="ECO:0000256" key="1">
    <source>
        <dbReference type="SAM" id="Phobius"/>
    </source>
</evidence>
<accession>A0AAV3XSU1</accession>
<keyword evidence="3" id="KW-1185">Reference proteome</keyword>
<evidence type="ECO:0000313" key="2">
    <source>
        <dbReference type="EMBL" id="GFN73934.1"/>
    </source>
</evidence>
<proteinExistence type="predicted"/>
<keyword evidence="1" id="KW-1133">Transmembrane helix</keyword>
<dbReference type="Proteomes" id="UP000735302">
    <property type="component" value="Unassembled WGS sequence"/>
</dbReference>
<protein>
    <submittedName>
        <fullName evidence="2">Uncharacterized protein</fullName>
    </submittedName>
</protein>
<evidence type="ECO:0000313" key="3">
    <source>
        <dbReference type="Proteomes" id="UP000735302"/>
    </source>
</evidence>
<comment type="caution">
    <text evidence="2">The sequence shown here is derived from an EMBL/GenBank/DDBJ whole genome shotgun (WGS) entry which is preliminary data.</text>
</comment>